<feature type="coiled-coil region" evidence="1">
    <location>
        <begin position="96"/>
        <end position="142"/>
    </location>
</feature>
<sequence>MFRNRGSNTGKVQGQVNNANHGNGTFNNVHGQQNFNNGDTHHGDTYGGDHYAGTIHGGNVGGRGNKNAIYNNSVLRIRFIFFTIVLICVVGPSTRLQQLQAELDDLNLKIEQKMVEMGMNEEQRLQRMVEELGATYRILQREADKPPRA</sequence>
<gene>
    <name evidence="4" type="ORF">PLEOSDRAFT_1080388</name>
</gene>
<dbReference type="OrthoDB" id="10521904at2759"/>
<feature type="compositionally biased region" description="Polar residues" evidence="2">
    <location>
        <begin position="1"/>
        <end position="16"/>
    </location>
</feature>
<organism evidence="4 5">
    <name type="scientific">Pleurotus ostreatus (strain PC15)</name>
    <name type="common">Oyster mushroom</name>
    <dbReference type="NCBI Taxonomy" id="1137138"/>
    <lineage>
        <taxon>Eukaryota</taxon>
        <taxon>Fungi</taxon>
        <taxon>Dikarya</taxon>
        <taxon>Basidiomycota</taxon>
        <taxon>Agaricomycotina</taxon>
        <taxon>Agaricomycetes</taxon>
        <taxon>Agaricomycetidae</taxon>
        <taxon>Agaricales</taxon>
        <taxon>Pleurotineae</taxon>
        <taxon>Pleurotaceae</taxon>
        <taxon>Pleurotus</taxon>
    </lineage>
</organism>
<evidence type="ECO:0000313" key="5">
    <source>
        <dbReference type="Proteomes" id="UP000027073"/>
    </source>
</evidence>
<dbReference type="HOGENOM" id="CLU_1759581_0_0_1"/>
<dbReference type="AlphaFoldDB" id="A0A067PAP6"/>
<dbReference type="Proteomes" id="UP000027073">
    <property type="component" value="Unassembled WGS sequence"/>
</dbReference>
<evidence type="ECO:0000256" key="1">
    <source>
        <dbReference type="SAM" id="Coils"/>
    </source>
</evidence>
<evidence type="ECO:0000256" key="2">
    <source>
        <dbReference type="SAM" id="MobiDB-lite"/>
    </source>
</evidence>
<feature type="region of interest" description="Disordered" evidence="2">
    <location>
        <begin position="1"/>
        <end position="23"/>
    </location>
</feature>
<accession>A0A067PAP6</accession>
<keyword evidence="3" id="KW-1133">Transmembrane helix</keyword>
<evidence type="ECO:0000313" key="4">
    <source>
        <dbReference type="EMBL" id="KDQ32956.1"/>
    </source>
</evidence>
<protein>
    <submittedName>
        <fullName evidence="4">Uncharacterized protein</fullName>
    </submittedName>
</protein>
<dbReference type="VEuPathDB" id="FungiDB:PLEOSDRAFT_1080388"/>
<evidence type="ECO:0000256" key="3">
    <source>
        <dbReference type="SAM" id="Phobius"/>
    </source>
</evidence>
<proteinExistence type="predicted"/>
<reference evidence="5" key="1">
    <citation type="journal article" date="2014" name="Proc. Natl. Acad. Sci. U.S.A.">
        <title>Extensive sampling of basidiomycete genomes demonstrates inadequacy of the white-rot/brown-rot paradigm for wood decay fungi.</title>
        <authorList>
            <person name="Riley R."/>
            <person name="Salamov A.A."/>
            <person name="Brown D.W."/>
            <person name="Nagy L.G."/>
            <person name="Floudas D."/>
            <person name="Held B.W."/>
            <person name="Levasseur A."/>
            <person name="Lombard V."/>
            <person name="Morin E."/>
            <person name="Otillar R."/>
            <person name="Lindquist E.A."/>
            <person name="Sun H."/>
            <person name="LaButti K.M."/>
            <person name="Schmutz J."/>
            <person name="Jabbour D."/>
            <person name="Luo H."/>
            <person name="Baker S.E."/>
            <person name="Pisabarro A.G."/>
            <person name="Walton J.D."/>
            <person name="Blanchette R.A."/>
            <person name="Henrissat B."/>
            <person name="Martin F."/>
            <person name="Cullen D."/>
            <person name="Hibbett D.S."/>
            <person name="Grigoriev I.V."/>
        </authorList>
    </citation>
    <scope>NUCLEOTIDE SEQUENCE [LARGE SCALE GENOMIC DNA]</scope>
    <source>
        <strain evidence="5">PC15</strain>
    </source>
</reference>
<dbReference type="EMBL" id="KL198004">
    <property type="protein sequence ID" value="KDQ32956.1"/>
    <property type="molecule type" value="Genomic_DNA"/>
</dbReference>
<dbReference type="InParanoid" id="A0A067PAP6"/>
<feature type="transmembrane region" description="Helical" evidence="3">
    <location>
        <begin position="75"/>
        <end position="93"/>
    </location>
</feature>
<keyword evidence="3" id="KW-0812">Transmembrane</keyword>
<name>A0A067PAP6_PLEO1</name>
<keyword evidence="1" id="KW-0175">Coiled coil</keyword>
<keyword evidence="3" id="KW-0472">Membrane</keyword>